<dbReference type="Gene3D" id="1.25.40.80">
    <property type="match status" value="1"/>
</dbReference>
<dbReference type="EMBL" id="QGDJ01000003">
    <property type="protein sequence ID" value="PWJ20521.1"/>
    <property type="molecule type" value="Genomic_DNA"/>
</dbReference>
<evidence type="ECO:0000313" key="9">
    <source>
        <dbReference type="EMBL" id="SSA44617.1"/>
    </source>
</evidence>
<evidence type="ECO:0000256" key="3">
    <source>
        <dbReference type="ARBA" id="ARBA00022827"/>
    </source>
</evidence>
<dbReference type="Gene3D" id="1.10.579.10">
    <property type="entry name" value="DNA Cyclobutane Dipyrimidine Photolyase, subunit A, domain 3"/>
    <property type="match status" value="1"/>
</dbReference>
<dbReference type="InterPro" id="IPR006050">
    <property type="entry name" value="DNA_photolyase_N"/>
</dbReference>
<reference evidence="8 10" key="2">
    <citation type="submission" date="2018-03" db="EMBL/GenBank/DDBJ databases">
        <title>Genomic Encyclopedia of Archaeal and Bacterial Type Strains, Phase II (KMG-II): from individual species to whole genera.</title>
        <authorList>
            <person name="Goeker M."/>
        </authorList>
    </citation>
    <scope>NUCLEOTIDE SEQUENCE [LARGE SCALE GENOMIC DNA]</scope>
    <source>
        <strain evidence="8 10">DSM 25227</strain>
    </source>
</reference>
<comment type="similarity">
    <text evidence="6">Belongs to the DNA photolyase family.</text>
</comment>
<keyword evidence="2 4" id="KW-0285">Flavoprotein</keyword>
<evidence type="ECO:0000259" key="7">
    <source>
        <dbReference type="PROSITE" id="PS51645"/>
    </source>
</evidence>
<dbReference type="Proteomes" id="UP000251571">
    <property type="component" value="Unassembled WGS sequence"/>
</dbReference>
<proteinExistence type="inferred from homology"/>
<dbReference type="PROSITE" id="PS51645">
    <property type="entry name" value="PHR_CRY_ALPHA_BETA"/>
    <property type="match status" value="1"/>
</dbReference>
<dbReference type="GO" id="GO:0003677">
    <property type="term" value="F:DNA binding"/>
    <property type="evidence" value="ECO:0007669"/>
    <property type="project" value="TreeGrafter"/>
</dbReference>
<evidence type="ECO:0000256" key="4">
    <source>
        <dbReference type="PIRSR" id="PIRSR602081-1"/>
    </source>
</evidence>
<evidence type="ECO:0000313" key="11">
    <source>
        <dbReference type="Proteomes" id="UP000251571"/>
    </source>
</evidence>
<sequence>MAPILYWIRRDLRLSDNPALTWAKAQGRPIIPVFLLDQVVEGWGAAPRWRLGLGLEAHAAALEAVESRLTLRRGPALDTLRGLVAETGADTVVWNRLYTADERARDTEVKEALRGDGLTARSFNGHVLFEPWTVETGSGGFYRVYTPFWKNVRDRDPGETLAAPATIPAPEAWPETDALDDWDLGRAMRRGADVVAQHVHVGESSAQARLGAFIAHKIDGYDIARDMLAEDGTSGLSENLTYGEISARTCWHAGQRAMAEGKAGAETFLKEVVWRDFAHHLAYHTPHLTSGNWRPEWDAFPWRGDNAQAEAWRRGRTGIEVVDAGMREMYVTGRMHNRARMLVASYLTKHLMTHWRVGCDWFADCLIDWDPASNAMGWQWAAGSGPDAAPFFRIFNPETQGEKFDPKGRYRRRWVAELPGPENADALAFYDAIPRSWDMGPGDAYPTAPIVGLSEGRQRALDAYAQRDATE</sequence>
<evidence type="ECO:0000256" key="5">
    <source>
        <dbReference type="PIRSR" id="PIRSR602081-2"/>
    </source>
</evidence>
<keyword evidence="6" id="KW-0157">Chromophore</keyword>
<dbReference type="InterPro" id="IPR002081">
    <property type="entry name" value="Cryptochrome/DNA_photolyase_1"/>
</dbReference>
<dbReference type="SUPFAM" id="SSF48173">
    <property type="entry name" value="Cryptochrome/photolyase FAD-binding domain"/>
    <property type="match status" value="1"/>
</dbReference>
<feature type="binding site" evidence="4">
    <location>
        <position position="268"/>
    </location>
    <ligand>
        <name>FAD</name>
        <dbReference type="ChEBI" id="CHEBI:57692"/>
    </ligand>
</feature>
<dbReference type="InterPro" id="IPR005101">
    <property type="entry name" value="Cryptochr/Photolyase_FAD-bd"/>
</dbReference>
<feature type="binding site" evidence="4">
    <location>
        <begin position="368"/>
        <end position="370"/>
    </location>
    <ligand>
        <name>FAD</name>
        <dbReference type="ChEBI" id="CHEBI:57692"/>
    </ligand>
</feature>
<dbReference type="PRINTS" id="PR00147">
    <property type="entry name" value="DNAPHOTLYASE"/>
</dbReference>
<dbReference type="AlphaFoldDB" id="A0A2Y9AQ93"/>
<dbReference type="Pfam" id="PF00875">
    <property type="entry name" value="DNA_photolyase"/>
    <property type="match status" value="1"/>
</dbReference>
<comment type="cofactor">
    <cofactor evidence="1">
        <name>(6R)-5,10-methylene-5,6,7,8-tetrahydrofolate</name>
        <dbReference type="ChEBI" id="CHEBI:15636"/>
    </cofactor>
</comment>
<feature type="site" description="Electron transfer via tryptophanyl radical" evidence="5">
    <location>
        <position position="355"/>
    </location>
</feature>
<feature type="site" description="Electron transfer via tryptophanyl radical" evidence="5">
    <location>
        <position position="302"/>
    </location>
</feature>
<dbReference type="Proteomes" id="UP000245839">
    <property type="component" value="Unassembled WGS sequence"/>
</dbReference>
<keyword evidence="9" id="KW-0456">Lyase</keyword>
<dbReference type="GO" id="GO:0071949">
    <property type="term" value="F:FAD binding"/>
    <property type="evidence" value="ECO:0007669"/>
    <property type="project" value="TreeGrafter"/>
</dbReference>
<dbReference type="PANTHER" id="PTHR11455">
    <property type="entry name" value="CRYPTOCHROME"/>
    <property type="match status" value="1"/>
</dbReference>
<dbReference type="PANTHER" id="PTHR11455:SF9">
    <property type="entry name" value="CRYPTOCHROME CIRCADIAN CLOCK 5 ISOFORM X1"/>
    <property type="match status" value="1"/>
</dbReference>
<evidence type="ECO:0000256" key="2">
    <source>
        <dbReference type="ARBA" id="ARBA00022630"/>
    </source>
</evidence>
<organism evidence="9 11">
    <name type="scientific">Jannaschia seohaensis</name>
    <dbReference type="NCBI Taxonomy" id="475081"/>
    <lineage>
        <taxon>Bacteria</taxon>
        <taxon>Pseudomonadati</taxon>
        <taxon>Pseudomonadota</taxon>
        <taxon>Alphaproteobacteria</taxon>
        <taxon>Rhodobacterales</taxon>
        <taxon>Roseobacteraceae</taxon>
        <taxon>Jannaschia</taxon>
    </lineage>
</organism>
<gene>
    <name evidence="8" type="ORF">BCF38_103340</name>
    <name evidence="9" type="ORF">SAMN05421539_103340</name>
</gene>
<dbReference type="SUPFAM" id="SSF52425">
    <property type="entry name" value="Cryptochrome/photolyase, N-terminal domain"/>
    <property type="match status" value="1"/>
</dbReference>
<dbReference type="InterPro" id="IPR036155">
    <property type="entry name" value="Crypto/Photolyase_N_sf"/>
</dbReference>
<feature type="binding site" evidence="4">
    <location>
        <begin position="233"/>
        <end position="237"/>
    </location>
    <ligand>
        <name>FAD</name>
        <dbReference type="ChEBI" id="CHEBI:57692"/>
    </ligand>
</feature>
<feature type="domain" description="Photolyase/cryptochrome alpha/beta" evidence="7">
    <location>
        <begin position="2"/>
        <end position="128"/>
    </location>
</feature>
<feature type="site" description="Electron transfer via tryptophanyl radical" evidence="5">
    <location>
        <position position="378"/>
    </location>
</feature>
<evidence type="ECO:0000313" key="8">
    <source>
        <dbReference type="EMBL" id="PWJ20521.1"/>
    </source>
</evidence>
<name>A0A2Y9AQ93_9RHOB</name>
<dbReference type="GO" id="GO:0003904">
    <property type="term" value="F:deoxyribodipyrimidine photo-lyase activity"/>
    <property type="evidence" value="ECO:0007669"/>
    <property type="project" value="TreeGrafter"/>
</dbReference>
<accession>A0A2Y9AQ93</accession>
<feature type="binding site" evidence="4">
    <location>
        <position position="221"/>
    </location>
    <ligand>
        <name>FAD</name>
        <dbReference type="ChEBI" id="CHEBI:57692"/>
    </ligand>
</feature>
<dbReference type="InterPro" id="IPR036134">
    <property type="entry name" value="Crypto/Photolyase_FAD-like_sf"/>
</dbReference>
<dbReference type="EMBL" id="UETC01000003">
    <property type="protein sequence ID" value="SSA44617.1"/>
    <property type="molecule type" value="Genomic_DNA"/>
</dbReference>
<dbReference type="Pfam" id="PF03441">
    <property type="entry name" value="FAD_binding_7"/>
    <property type="match status" value="1"/>
</dbReference>
<dbReference type="InterPro" id="IPR014729">
    <property type="entry name" value="Rossmann-like_a/b/a_fold"/>
</dbReference>
<evidence type="ECO:0000256" key="6">
    <source>
        <dbReference type="RuleBase" id="RU004182"/>
    </source>
</evidence>
<evidence type="ECO:0000313" key="10">
    <source>
        <dbReference type="Proteomes" id="UP000245839"/>
    </source>
</evidence>
<keyword evidence="10" id="KW-1185">Reference proteome</keyword>
<evidence type="ECO:0000256" key="1">
    <source>
        <dbReference type="ARBA" id="ARBA00001932"/>
    </source>
</evidence>
<dbReference type="RefSeq" id="WP_172500050.1">
    <property type="nucleotide sequence ID" value="NZ_QGDJ01000003.1"/>
</dbReference>
<comment type="cofactor">
    <cofactor evidence="4">
        <name>FAD</name>
        <dbReference type="ChEBI" id="CHEBI:57692"/>
    </cofactor>
    <text evidence="4">Binds 1 FAD per subunit.</text>
</comment>
<reference evidence="9 11" key="1">
    <citation type="submission" date="2016-10" db="EMBL/GenBank/DDBJ databases">
        <authorList>
            <person name="Cai Z."/>
        </authorList>
    </citation>
    <scope>NUCLEOTIDE SEQUENCE [LARGE SCALE GENOMIC DNA]</scope>
    <source>
        <strain evidence="9 11">DSM 25227</strain>
    </source>
</reference>
<dbReference type="Gene3D" id="3.40.50.620">
    <property type="entry name" value="HUPs"/>
    <property type="match status" value="1"/>
</dbReference>
<protein>
    <submittedName>
        <fullName evidence="9">Deoxyribodipyrimidine photo-lyase</fullName>
    </submittedName>
</protein>
<keyword evidence="3 4" id="KW-0274">FAD</keyword>